<dbReference type="Proteomes" id="UP000254425">
    <property type="component" value="Chromosome"/>
</dbReference>
<evidence type="ECO:0000259" key="2">
    <source>
        <dbReference type="Pfam" id="PF06259"/>
    </source>
</evidence>
<feature type="domain" description="DUF1023" evidence="2">
    <location>
        <begin position="379"/>
        <end position="545"/>
    </location>
</feature>
<organism evidence="3 4">
    <name type="scientific">Streptomyces armeniacus</name>
    <dbReference type="NCBI Taxonomy" id="83291"/>
    <lineage>
        <taxon>Bacteria</taxon>
        <taxon>Bacillati</taxon>
        <taxon>Actinomycetota</taxon>
        <taxon>Actinomycetes</taxon>
        <taxon>Kitasatosporales</taxon>
        <taxon>Streptomycetaceae</taxon>
        <taxon>Streptomyces</taxon>
    </lineage>
</organism>
<dbReference type="InterPro" id="IPR010427">
    <property type="entry name" value="DUF1023"/>
</dbReference>
<keyword evidence="4" id="KW-1185">Reference proteome</keyword>
<gene>
    <name evidence="3" type="ORF">DVA86_33250</name>
</gene>
<dbReference type="Pfam" id="PF06259">
    <property type="entry name" value="Abhydrolase_8"/>
    <property type="match status" value="1"/>
</dbReference>
<evidence type="ECO:0000313" key="4">
    <source>
        <dbReference type="Proteomes" id="UP000254425"/>
    </source>
</evidence>
<dbReference type="EMBL" id="CP031320">
    <property type="protein sequence ID" value="AXK36706.1"/>
    <property type="molecule type" value="Genomic_DNA"/>
</dbReference>
<sequence length="611" mass="64639">MDYKTLDALKPSEFEDAAGGYRSASDMASQAKDGINNQISVRMRAELTGQARDAALGQLKELSKNFHYAQVECGLVSTALNALAADLRAAKAKLDGAVADARAQKFTVNPDGSVSYPPAGDKVDGKVPEGSTVTGSPNGKGGGTTLPIDPSGTANDLSDALERQARNAHPNPNYGAALEYANRIATAVQEATEADEKWAPKLRELKADDDLTVSHSDWADAGRDMGGVKKSAADYLADIKPPPKDGTPKENAEWWKGLSAEERDAYVTLNPSSVGALDGVPSEVRDEANRTVLAEARGKYELDRAAIPPEPKRYIANPTGSYPAAVESAAWKQWNEKYGDRRDQLDKSLNGMKAIEDRFDKTGVEGLPEAYLLGFNAEGNGRAIVANGNPDTADHTAVYVPGTTSNLGKVGGDIDRMTTLWQESSAMVPGQQVSTVTWLGYDAPQSIVKDAPFSHYADDGAPAFNSFMDGLNATNTTEGGGHHTAVGHSYGTTLIGSAARQGDLNADDIVFAGSPGVQVGEASELDVPKGHVWNEEADGDKVPDIGRWGHGGEQWRLGGGVAIIPSDDLFGANQMSTDTEGHSAYWDEGTESLKNQAAVVAGQYGKATLED</sequence>
<reference evidence="3 4" key="1">
    <citation type="submission" date="2018-07" db="EMBL/GenBank/DDBJ databases">
        <title>Draft genome of the type strain Streptomyces armeniacus ATCC 15676.</title>
        <authorList>
            <person name="Labana P."/>
            <person name="Gosse J.T."/>
            <person name="Boddy C.N."/>
        </authorList>
    </citation>
    <scope>NUCLEOTIDE SEQUENCE [LARGE SCALE GENOMIC DNA]</scope>
    <source>
        <strain evidence="3 4">ATCC 15676</strain>
    </source>
</reference>
<protein>
    <recommendedName>
        <fullName evidence="2">DUF1023 domain-containing protein</fullName>
    </recommendedName>
</protein>
<evidence type="ECO:0000256" key="1">
    <source>
        <dbReference type="SAM" id="MobiDB-lite"/>
    </source>
</evidence>
<dbReference type="KEGG" id="sarm:DVA86_33250"/>
<name>A0A345XYJ0_9ACTN</name>
<dbReference type="AlphaFoldDB" id="A0A345XYJ0"/>
<dbReference type="RefSeq" id="WP_208883815.1">
    <property type="nucleotide sequence ID" value="NZ_CP031320.1"/>
</dbReference>
<feature type="region of interest" description="Disordered" evidence="1">
    <location>
        <begin position="108"/>
        <end position="156"/>
    </location>
</feature>
<proteinExistence type="predicted"/>
<evidence type="ECO:0000313" key="3">
    <source>
        <dbReference type="EMBL" id="AXK36706.1"/>
    </source>
</evidence>
<accession>A0A345XYJ0</accession>